<keyword evidence="5 9" id="KW-0460">Magnesium</keyword>
<dbReference type="GO" id="GO:0015095">
    <property type="term" value="F:magnesium ion transmembrane transporter activity"/>
    <property type="evidence" value="ECO:0007669"/>
    <property type="project" value="UniProtKB-UniRule"/>
</dbReference>
<keyword evidence="8" id="KW-0129">CBS domain</keyword>
<dbReference type="SMART" id="SM00924">
    <property type="entry name" value="MgtE_N"/>
    <property type="match status" value="1"/>
</dbReference>
<evidence type="ECO:0000256" key="9">
    <source>
        <dbReference type="RuleBase" id="RU362011"/>
    </source>
</evidence>
<dbReference type="PANTHER" id="PTHR43773:SF1">
    <property type="entry name" value="MAGNESIUM TRANSPORTER MGTE"/>
    <property type="match status" value="1"/>
</dbReference>
<comment type="subunit">
    <text evidence="9">Homodimer.</text>
</comment>
<keyword evidence="6 9" id="KW-1133">Transmembrane helix</keyword>
<dbReference type="AlphaFoldDB" id="A0A1D7QYU0"/>
<keyword evidence="4 9" id="KW-0812">Transmembrane</keyword>
<dbReference type="Pfam" id="PF01769">
    <property type="entry name" value="MgtE"/>
    <property type="match status" value="1"/>
</dbReference>
<dbReference type="InterPro" id="IPR000644">
    <property type="entry name" value="CBS_dom"/>
</dbReference>
<keyword evidence="9" id="KW-0479">Metal-binding</keyword>
<accession>A0A1D7QYU0</accession>
<comment type="function">
    <text evidence="9">Acts as a magnesium transporter.</text>
</comment>
<sequence>MVKLTEQNREEYESAVIHALQEEDMARFRELFFDLHTQDQLDIFISIGKDLRTKLYHFVSPEEFAEIFEELDFEEQKSFMQELNPEYAKDVINNMSDDDVADFLGEMDETDASKIIETLDEEDQADIKELLSYEEETAGGIMTKEFISLHADDLIENVIDLLREEGPDAETIYYLYVANRQDKLVGVVSLRDLITADAHRKVEEVMSTRVVSVNTSDDQEDVAKLFQKYDFLAVPVITDQGHLVGIITFDDILDVIEEEASEDLDEFAASRGSTDMKITPFAAAKMRAPWIILLMFIGMVSANIISQFEDTLEAAVLLAGFIPMIMGSAGNAGTQSLAVAVRSIALGGMEKKGIGKLVFRELSTGFLLGIICAIVLIIIIPIMYQGNFFLAIVVGTSITLSLTLATIIGTLIPMFINKMNLDPAIASGPFITTINDIVGLLIYFSVATSMLAYL</sequence>
<dbReference type="Gene3D" id="3.10.580.10">
    <property type="entry name" value="CBS-domain"/>
    <property type="match status" value="1"/>
</dbReference>
<dbReference type="InterPro" id="IPR036739">
    <property type="entry name" value="SLC41_membr_dom_sf"/>
</dbReference>
<dbReference type="Gene3D" id="1.10.357.20">
    <property type="entry name" value="SLC41 divalent cation transporters, integral membrane domain"/>
    <property type="match status" value="1"/>
</dbReference>
<reference evidence="11 12" key="1">
    <citation type="submission" date="2015-08" db="EMBL/GenBank/DDBJ databases">
        <title>The complete genome sequence of Bacillus beveridgei MLTeJB.</title>
        <authorList>
            <person name="Hanson T.E."/>
            <person name="Mesa C."/>
            <person name="Basesman S.M."/>
            <person name="Oremland R.S."/>
        </authorList>
    </citation>
    <scope>NUCLEOTIDE SEQUENCE [LARGE SCALE GENOMIC DNA]</scope>
    <source>
        <strain evidence="11 12">MLTeJB</strain>
    </source>
</reference>
<dbReference type="EMBL" id="CP012502">
    <property type="protein sequence ID" value="AOM84173.1"/>
    <property type="molecule type" value="Genomic_DNA"/>
</dbReference>
<dbReference type="SUPFAM" id="SSF161093">
    <property type="entry name" value="MgtE membrane domain-like"/>
    <property type="match status" value="1"/>
</dbReference>
<feature type="transmembrane region" description="Helical" evidence="9">
    <location>
        <begin position="290"/>
        <end position="308"/>
    </location>
</feature>
<dbReference type="OrthoDB" id="9790355at2"/>
<dbReference type="RefSeq" id="WP_069366078.1">
    <property type="nucleotide sequence ID" value="NZ_CP012502.1"/>
</dbReference>
<evidence type="ECO:0000256" key="3">
    <source>
        <dbReference type="ARBA" id="ARBA00022448"/>
    </source>
</evidence>
<feature type="transmembrane region" description="Helical" evidence="9">
    <location>
        <begin position="424"/>
        <end position="446"/>
    </location>
</feature>
<comment type="subcellular location">
    <subcellularLocation>
        <location evidence="9">Cell membrane</location>
        <topology evidence="9">Multi-pass membrane protein</topology>
    </subcellularLocation>
    <subcellularLocation>
        <location evidence="1">Membrane</location>
        <topology evidence="1">Multi-pass membrane protein</topology>
    </subcellularLocation>
</comment>
<evidence type="ECO:0000259" key="10">
    <source>
        <dbReference type="PROSITE" id="PS51371"/>
    </source>
</evidence>
<dbReference type="SUPFAM" id="SSF54631">
    <property type="entry name" value="CBS-domain pair"/>
    <property type="match status" value="1"/>
</dbReference>
<dbReference type="Pfam" id="PF00571">
    <property type="entry name" value="CBS"/>
    <property type="match status" value="2"/>
</dbReference>
<feature type="transmembrane region" description="Helical" evidence="9">
    <location>
        <begin position="388"/>
        <end position="412"/>
    </location>
</feature>
<evidence type="ECO:0000313" key="12">
    <source>
        <dbReference type="Proteomes" id="UP000094463"/>
    </source>
</evidence>
<keyword evidence="7 9" id="KW-0472">Membrane</keyword>
<feature type="transmembrane region" description="Helical" evidence="9">
    <location>
        <begin position="362"/>
        <end position="382"/>
    </location>
</feature>
<feature type="transmembrane region" description="Helical" evidence="9">
    <location>
        <begin position="314"/>
        <end position="341"/>
    </location>
</feature>
<dbReference type="InterPro" id="IPR046342">
    <property type="entry name" value="CBS_dom_sf"/>
</dbReference>
<dbReference type="InterPro" id="IPR038076">
    <property type="entry name" value="MgtE_N_sf"/>
</dbReference>
<dbReference type="Pfam" id="PF03448">
    <property type="entry name" value="MgtE_N"/>
    <property type="match status" value="1"/>
</dbReference>
<dbReference type="PANTHER" id="PTHR43773">
    <property type="entry name" value="MAGNESIUM TRANSPORTER MGTE"/>
    <property type="match status" value="1"/>
</dbReference>
<dbReference type="InterPro" id="IPR006667">
    <property type="entry name" value="SLC41_membr_dom"/>
</dbReference>
<organism evidence="11 12">
    <name type="scientific">Salisediminibacterium beveridgei</name>
    <dbReference type="NCBI Taxonomy" id="632773"/>
    <lineage>
        <taxon>Bacteria</taxon>
        <taxon>Bacillati</taxon>
        <taxon>Bacillota</taxon>
        <taxon>Bacilli</taxon>
        <taxon>Bacillales</taxon>
        <taxon>Bacillaceae</taxon>
        <taxon>Salisediminibacterium</taxon>
    </lineage>
</organism>
<dbReference type="Gene3D" id="1.25.60.10">
    <property type="entry name" value="MgtE N-terminal domain-like"/>
    <property type="match status" value="1"/>
</dbReference>
<dbReference type="GO" id="GO:0046872">
    <property type="term" value="F:metal ion binding"/>
    <property type="evidence" value="ECO:0007669"/>
    <property type="project" value="UniProtKB-KW"/>
</dbReference>
<evidence type="ECO:0000256" key="5">
    <source>
        <dbReference type="ARBA" id="ARBA00022842"/>
    </source>
</evidence>
<name>A0A1D7QYU0_9BACI</name>
<feature type="domain" description="CBS" evidence="10">
    <location>
        <begin position="206"/>
        <end position="262"/>
    </location>
</feature>
<dbReference type="KEGG" id="bbev:BBEV_2848"/>
<keyword evidence="3 9" id="KW-0813">Transport</keyword>
<protein>
    <recommendedName>
        <fullName evidence="9">Magnesium transporter MgtE</fullName>
    </recommendedName>
</protein>
<gene>
    <name evidence="11" type="primary">mgtE-1</name>
    <name evidence="11" type="ORF">BBEV_2848</name>
</gene>
<keyword evidence="9" id="KW-1003">Cell membrane</keyword>
<dbReference type="CDD" id="cd04606">
    <property type="entry name" value="CBS_pair_Mg_transporter"/>
    <property type="match status" value="1"/>
</dbReference>
<dbReference type="GO" id="GO:0005886">
    <property type="term" value="C:plasma membrane"/>
    <property type="evidence" value="ECO:0007669"/>
    <property type="project" value="UniProtKB-SubCell"/>
</dbReference>
<dbReference type="Proteomes" id="UP000094463">
    <property type="component" value="Chromosome"/>
</dbReference>
<dbReference type="PROSITE" id="PS51371">
    <property type="entry name" value="CBS"/>
    <property type="match status" value="2"/>
</dbReference>
<keyword evidence="12" id="KW-1185">Reference proteome</keyword>
<dbReference type="NCBIfam" id="TIGR00400">
    <property type="entry name" value="mgtE"/>
    <property type="match status" value="1"/>
</dbReference>
<dbReference type="PATRIC" id="fig|632773.3.peg.2982"/>
<dbReference type="SUPFAM" id="SSF158791">
    <property type="entry name" value="MgtE N-terminal domain-like"/>
    <property type="match status" value="1"/>
</dbReference>
<dbReference type="InterPro" id="IPR006668">
    <property type="entry name" value="Mg_transptr_MgtE_intracell_dom"/>
</dbReference>
<evidence type="ECO:0000256" key="2">
    <source>
        <dbReference type="ARBA" id="ARBA00009749"/>
    </source>
</evidence>
<evidence type="ECO:0000256" key="8">
    <source>
        <dbReference type="PROSITE-ProRule" id="PRU00703"/>
    </source>
</evidence>
<feature type="domain" description="CBS" evidence="10">
    <location>
        <begin position="142"/>
        <end position="204"/>
    </location>
</feature>
<dbReference type="SMART" id="SM00116">
    <property type="entry name" value="CBS"/>
    <property type="match status" value="2"/>
</dbReference>
<comment type="similarity">
    <text evidence="2 9">Belongs to the SLC41A transporter family.</text>
</comment>
<evidence type="ECO:0000256" key="7">
    <source>
        <dbReference type="ARBA" id="ARBA00023136"/>
    </source>
</evidence>
<evidence type="ECO:0000256" key="1">
    <source>
        <dbReference type="ARBA" id="ARBA00004141"/>
    </source>
</evidence>
<evidence type="ECO:0000256" key="4">
    <source>
        <dbReference type="ARBA" id="ARBA00022692"/>
    </source>
</evidence>
<evidence type="ECO:0000256" key="6">
    <source>
        <dbReference type="ARBA" id="ARBA00022989"/>
    </source>
</evidence>
<dbReference type="InterPro" id="IPR006669">
    <property type="entry name" value="MgtE_transporter"/>
</dbReference>
<proteinExistence type="inferred from homology"/>
<evidence type="ECO:0000313" key="11">
    <source>
        <dbReference type="EMBL" id="AOM84173.1"/>
    </source>
</evidence>